<dbReference type="GO" id="GO:0004843">
    <property type="term" value="F:cysteine-type deubiquitinase activity"/>
    <property type="evidence" value="ECO:0007669"/>
    <property type="project" value="TreeGrafter"/>
</dbReference>
<dbReference type="Gene3D" id="3.90.70.80">
    <property type="match status" value="1"/>
</dbReference>
<dbReference type="PANTHER" id="PTHR12419">
    <property type="entry name" value="OTU DOMAIN CONTAINING PROTEIN"/>
    <property type="match status" value="1"/>
</dbReference>
<sequence length="298" mass="33576">MEDYPDDYKPFVFDEEWGDYLRRMRKDGEWGGNLELAGISQAFGVHITIHQLGQPRWEVRNPKNSFSRMIHLSYHDGQHYASVRNLSDDIRKEATEVKAFQNGKKFDPATGTGVDSKSDKTLKILMESTGCKNTKFLGEALADNSGDVDATIEYLISMKEAGLAEFFIVDGEDEGKEGKPVQKEEKKSKPRRKINRNGPCHCGSGKKYKTCCAKADKAEAKKKRKDSMSPSRKPKGGKSVRLQNLSNKQRKELAKQAKREKGKEDVKKSSKPNKKKTSGKKKEEDEGEEIVDLGSLQI</sequence>
<dbReference type="Gene3D" id="3.10.450.50">
    <property type="match status" value="1"/>
</dbReference>
<dbReference type="SUPFAM" id="SSF103642">
    <property type="entry name" value="Sec-C motif"/>
    <property type="match status" value="1"/>
</dbReference>
<feature type="compositionally biased region" description="Basic and acidic residues" evidence="1">
    <location>
        <begin position="249"/>
        <end position="268"/>
    </location>
</feature>
<feature type="region of interest" description="Disordered" evidence="1">
    <location>
        <begin position="219"/>
        <end position="298"/>
    </location>
</feature>
<dbReference type="InterPro" id="IPR004027">
    <property type="entry name" value="SEC_C_motif"/>
</dbReference>
<dbReference type="EMBL" id="HBEM01004473">
    <property type="protein sequence ID" value="CAD8434579.1"/>
    <property type="molecule type" value="Transcribed_RNA"/>
</dbReference>
<reference evidence="3" key="1">
    <citation type="submission" date="2021-01" db="EMBL/GenBank/DDBJ databases">
        <authorList>
            <person name="Corre E."/>
            <person name="Pelletier E."/>
            <person name="Niang G."/>
            <person name="Scheremetjew M."/>
            <person name="Finn R."/>
            <person name="Kale V."/>
            <person name="Holt S."/>
            <person name="Cochrane G."/>
            <person name="Meng A."/>
            <person name="Brown T."/>
            <person name="Cohen L."/>
        </authorList>
    </citation>
    <scope>NUCLEOTIDE SEQUENCE</scope>
    <source>
        <strain evidence="3">CCMP2058</strain>
    </source>
</reference>
<dbReference type="PANTHER" id="PTHR12419:SF7">
    <property type="entry name" value="OTU DOMAIN-CONTAINING PROTEIN 3"/>
    <property type="match status" value="1"/>
</dbReference>
<feature type="region of interest" description="Disordered" evidence="1">
    <location>
        <begin position="174"/>
        <end position="200"/>
    </location>
</feature>
<accession>A0A7S0GN35</accession>
<dbReference type="InterPro" id="IPR050704">
    <property type="entry name" value="Peptidase_C85-like"/>
</dbReference>
<dbReference type="AlphaFoldDB" id="A0A7S0GN35"/>
<gene>
    <name evidence="3" type="ORF">LAMO00422_LOCUS3136</name>
</gene>
<name>A0A7S0GN35_9EUKA</name>
<dbReference type="InterPro" id="IPR038765">
    <property type="entry name" value="Papain-like_cys_pep_sf"/>
</dbReference>
<dbReference type="InterPro" id="IPR003323">
    <property type="entry name" value="OTU_dom"/>
</dbReference>
<dbReference type="Pfam" id="PF02338">
    <property type="entry name" value="OTU"/>
    <property type="match status" value="1"/>
</dbReference>
<evidence type="ECO:0000313" key="3">
    <source>
        <dbReference type="EMBL" id="CAD8434579.1"/>
    </source>
</evidence>
<feature type="compositionally biased region" description="Basic residues" evidence="1">
    <location>
        <begin position="269"/>
        <end position="279"/>
    </location>
</feature>
<protein>
    <recommendedName>
        <fullName evidence="2">OTU domain-containing protein</fullName>
    </recommendedName>
</protein>
<dbReference type="GO" id="GO:0016579">
    <property type="term" value="P:protein deubiquitination"/>
    <property type="evidence" value="ECO:0007669"/>
    <property type="project" value="TreeGrafter"/>
</dbReference>
<organism evidence="3">
    <name type="scientific">Amorphochlora amoebiformis</name>
    <dbReference type="NCBI Taxonomy" id="1561963"/>
    <lineage>
        <taxon>Eukaryota</taxon>
        <taxon>Sar</taxon>
        <taxon>Rhizaria</taxon>
        <taxon>Cercozoa</taxon>
        <taxon>Chlorarachniophyceae</taxon>
        <taxon>Amorphochlora</taxon>
    </lineage>
</organism>
<dbReference type="Pfam" id="PF02810">
    <property type="entry name" value="SEC-C"/>
    <property type="match status" value="1"/>
</dbReference>
<feature type="compositionally biased region" description="Basic and acidic residues" evidence="1">
    <location>
        <begin position="176"/>
        <end position="187"/>
    </location>
</feature>
<evidence type="ECO:0000256" key="1">
    <source>
        <dbReference type="SAM" id="MobiDB-lite"/>
    </source>
</evidence>
<dbReference type="PROSITE" id="PS50802">
    <property type="entry name" value="OTU"/>
    <property type="match status" value="1"/>
</dbReference>
<feature type="domain" description="OTU" evidence="2">
    <location>
        <begin position="1"/>
        <end position="86"/>
    </location>
</feature>
<dbReference type="CDD" id="cd22771">
    <property type="entry name" value="OTU_plant_OTU7-like"/>
    <property type="match status" value="1"/>
</dbReference>
<evidence type="ECO:0000259" key="2">
    <source>
        <dbReference type="PROSITE" id="PS50802"/>
    </source>
</evidence>
<proteinExistence type="predicted"/>
<dbReference type="SUPFAM" id="SSF54001">
    <property type="entry name" value="Cysteine proteinases"/>
    <property type="match status" value="1"/>
</dbReference>